<dbReference type="GO" id="GO:0008757">
    <property type="term" value="F:S-adenosylmethionine-dependent methyltransferase activity"/>
    <property type="evidence" value="ECO:0007669"/>
    <property type="project" value="InterPro"/>
</dbReference>
<dbReference type="GO" id="GO:0032259">
    <property type="term" value="P:methylation"/>
    <property type="evidence" value="ECO:0007669"/>
    <property type="project" value="UniProtKB-KW"/>
</dbReference>
<accession>A0A7C9BIV5</accession>
<dbReference type="PANTHER" id="PTHR44942">
    <property type="entry name" value="METHYLTRANSF_11 DOMAIN-CONTAINING PROTEIN"/>
    <property type="match status" value="1"/>
</dbReference>
<dbReference type="InterPro" id="IPR013216">
    <property type="entry name" value="Methyltransf_11"/>
</dbReference>
<dbReference type="RefSeq" id="WP_152763863.1">
    <property type="nucleotide sequence ID" value="NZ_WHLY01000002.1"/>
</dbReference>
<dbReference type="AlphaFoldDB" id="A0A7C9BIV5"/>
<dbReference type="CDD" id="cd02440">
    <property type="entry name" value="AdoMet_MTases"/>
    <property type="match status" value="1"/>
</dbReference>
<keyword evidence="2 5" id="KW-0489">Methyltransferase</keyword>
<dbReference type="InterPro" id="IPR029063">
    <property type="entry name" value="SAM-dependent_MTases_sf"/>
</dbReference>
<dbReference type="Pfam" id="PF08241">
    <property type="entry name" value="Methyltransf_11"/>
    <property type="match status" value="1"/>
</dbReference>
<keyword evidence="3 5" id="KW-0808">Transferase</keyword>
<sequence length="245" mass="28006">MKDNFSTGSDQYAQFRPTYPQAVFAYLSTLTENKGRAWDCGTGNGQVAVELAKTFAEVFATDFSQSQIGQAVLRENIEYSVQRAEQTNFPDDFFDLITVAQAIHWFDFEPFYQEVRRTAKPGALLVVLGYGLLKISKNVDAVIDHFYHHIVGSFWDKERRYIDENYQSIPFPFPELKVPAFSNTLVWSLDHLLGYLSTWSAVRHFIAAHGYDPLDELRPELAVAWGSQSVQDVHFPILVRIGRIQ</sequence>
<dbReference type="Gene3D" id="3.40.50.150">
    <property type="entry name" value="Vaccinia Virus protein VP39"/>
    <property type="match status" value="1"/>
</dbReference>
<evidence type="ECO:0000256" key="2">
    <source>
        <dbReference type="ARBA" id="ARBA00022603"/>
    </source>
</evidence>
<organism evidence="5 6">
    <name type="scientific">Salmonirosea aquatica</name>
    <dbReference type="NCBI Taxonomy" id="2654236"/>
    <lineage>
        <taxon>Bacteria</taxon>
        <taxon>Pseudomonadati</taxon>
        <taxon>Bacteroidota</taxon>
        <taxon>Cytophagia</taxon>
        <taxon>Cytophagales</taxon>
        <taxon>Spirosomataceae</taxon>
        <taxon>Salmonirosea</taxon>
    </lineage>
</organism>
<evidence type="ECO:0000313" key="6">
    <source>
        <dbReference type="Proteomes" id="UP000479293"/>
    </source>
</evidence>
<feature type="domain" description="Methyltransferase type 11" evidence="4">
    <location>
        <begin position="39"/>
        <end position="127"/>
    </location>
</feature>
<keyword evidence="6" id="KW-1185">Reference proteome</keyword>
<comment type="caution">
    <text evidence="5">The sequence shown here is derived from an EMBL/GenBank/DDBJ whole genome shotgun (WGS) entry which is preliminary data.</text>
</comment>
<comment type="similarity">
    <text evidence="1">Belongs to the methyltransferase superfamily.</text>
</comment>
<evidence type="ECO:0000256" key="3">
    <source>
        <dbReference type="ARBA" id="ARBA00022679"/>
    </source>
</evidence>
<dbReference type="EMBL" id="WHLY01000002">
    <property type="protein sequence ID" value="MPR36181.1"/>
    <property type="molecule type" value="Genomic_DNA"/>
</dbReference>
<evidence type="ECO:0000259" key="4">
    <source>
        <dbReference type="Pfam" id="PF08241"/>
    </source>
</evidence>
<dbReference type="PANTHER" id="PTHR44942:SF4">
    <property type="entry name" value="METHYLTRANSFERASE TYPE 11 DOMAIN-CONTAINING PROTEIN"/>
    <property type="match status" value="1"/>
</dbReference>
<proteinExistence type="inferred from homology"/>
<evidence type="ECO:0000313" key="5">
    <source>
        <dbReference type="EMBL" id="MPR36181.1"/>
    </source>
</evidence>
<dbReference type="SUPFAM" id="SSF53335">
    <property type="entry name" value="S-adenosyl-L-methionine-dependent methyltransferases"/>
    <property type="match status" value="1"/>
</dbReference>
<protein>
    <submittedName>
        <fullName evidence="5">Methyltransferase domain-containing protein</fullName>
    </submittedName>
</protein>
<gene>
    <name evidence="5" type="ORF">GBK04_23240</name>
</gene>
<reference evidence="5 6" key="1">
    <citation type="submission" date="2019-10" db="EMBL/GenBank/DDBJ databases">
        <title>Draft Genome Sequence of Cytophagaceae sp. SJW1-29.</title>
        <authorList>
            <person name="Choi A."/>
        </authorList>
    </citation>
    <scope>NUCLEOTIDE SEQUENCE [LARGE SCALE GENOMIC DNA]</scope>
    <source>
        <strain evidence="5 6">SJW1-29</strain>
    </source>
</reference>
<evidence type="ECO:0000256" key="1">
    <source>
        <dbReference type="ARBA" id="ARBA00008361"/>
    </source>
</evidence>
<dbReference type="InterPro" id="IPR051052">
    <property type="entry name" value="Diverse_substrate_MTase"/>
</dbReference>
<dbReference type="Proteomes" id="UP000479293">
    <property type="component" value="Unassembled WGS sequence"/>
</dbReference>
<name>A0A7C9BIV5_9BACT</name>